<proteinExistence type="predicted"/>
<dbReference type="Pfam" id="PF13477">
    <property type="entry name" value="Glyco_trans_4_2"/>
    <property type="match status" value="1"/>
</dbReference>
<comment type="caution">
    <text evidence="3">The sequence shown here is derived from an EMBL/GenBank/DDBJ whole genome shotgun (WGS) entry which is preliminary data.</text>
</comment>
<dbReference type="Proteomes" id="UP001337305">
    <property type="component" value="Unassembled WGS sequence"/>
</dbReference>
<dbReference type="SUPFAM" id="SSF53756">
    <property type="entry name" value="UDP-Glycosyltransferase/glycogen phosphorylase"/>
    <property type="match status" value="1"/>
</dbReference>
<evidence type="ECO:0000259" key="1">
    <source>
        <dbReference type="Pfam" id="PF00534"/>
    </source>
</evidence>
<gene>
    <name evidence="3" type="ORF">N1F79_20025</name>
</gene>
<reference evidence="3 4" key="1">
    <citation type="submission" date="2022-09" db="EMBL/GenBank/DDBJ databases">
        <title>Genome sequencing of Flavivirga sp. MEBiC05379.</title>
        <authorList>
            <person name="Oh H.-M."/>
            <person name="Kwon K.K."/>
            <person name="Park M.J."/>
            <person name="Yang S.-H."/>
        </authorList>
    </citation>
    <scope>NUCLEOTIDE SEQUENCE [LARGE SCALE GENOMIC DNA]</scope>
    <source>
        <strain evidence="3 4">MEBiC05379</strain>
    </source>
</reference>
<evidence type="ECO:0000313" key="3">
    <source>
        <dbReference type="EMBL" id="MEF3835422.1"/>
    </source>
</evidence>
<dbReference type="InterPro" id="IPR028098">
    <property type="entry name" value="Glyco_trans_4-like_N"/>
</dbReference>
<dbReference type="Pfam" id="PF00534">
    <property type="entry name" value="Glycos_transf_1"/>
    <property type="match status" value="1"/>
</dbReference>
<dbReference type="PANTHER" id="PTHR45947">
    <property type="entry name" value="SULFOQUINOVOSYL TRANSFERASE SQD2"/>
    <property type="match status" value="1"/>
</dbReference>
<dbReference type="InterPro" id="IPR050194">
    <property type="entry name" value="Glycosyltransferase_grp1"/>
</dbReference>
<evidence type="ECO:0000259" key="2">
    <source>
        <dbReference type="Pfam" id="PF13477"/>
    </source>
</evidence>
<protein>
    <submittedName>
        <fullName evidence="3">Glycosyltransferase family 4 protein</fullName>
    </submittedName>
</protein>
<feature type="domain" description="Glycosyl transferase family 1" evidence="1">
    <location>
        <begin position="196"/>
        <end position="364"/>
    </location>
</feature>
<evidence type="ECO:0000313" key="4">
    <source>
        <dbReference type="Proteomes" id="UP001337305"/>
    </source>
</evidence>
<dbReference type="InterPro" id="IPR001296">
    <property type="entry name" value="Glyco_trans_1"/>
</dbReference>
<dbReference type="RefSeq" id="WP_303307708.1">
    <property type="nucleotide sequence ID" value="NZ_JAODOP010000004.1"/>
</dbReference>
<dbReference type="Gene3D" id="3.40.50.2000">
    <property type="entry name" value="Glycogen Phosphorylase B"/>
    <property type="match status" value="2"/>
</dbReference>
<keyword evidence="4" id="KW-1185">Reference proteome</keyword>
<dbReference type="PANTHER" id="PTHR45947:SF3">
    <property type="entry name" value="SULFOQUINOVOSYL TRANSFERASE SQD2"/>
    <property type="match status" value="1"/>
</dbReference>
<organism evidence="3 4">
    <name type="scientific">Flavivirga spongiicola</name>
    <dbReference type="NCBI Taxonomy" id="421621"/>
    <lineage>
        <taxon>Bacteria</taxon>
        <taxon>Pseudomonadati</taxon>
        <taxon>Bacteroidota</taxon>
        <taxon>Flavobacteriia</taxon>
        <taxon>Flavobacteriales</taxon>
        <taxon>Flavobacteriaceae</taxon>
        <taxon>Flavivirga</taxon>
    </lineage>
</organism>
<dbReference type="EMBL" id="JAODOP010000004">
    <property type="protein sequence ID" value="MEF3835422.1"/>
    <property type="molecule type" value="Genomic_DNA"/>
</dbReference>
<sequence length="386" mass="43844">MNKDKKKIFRITTVPGSLTTLLKGQLKYISQYFEVVGVSSKGNKNQLEILAKNEGVRTINLEMTRKITPIKDLMAVTKLYKILKKEKPYIVHSHTPKAGTVGMIAAKLAKVPNRLHTVAGLPLVEAKGFKKKLLVYVDKLTYFCATKVYPNSFGLREIMLNEKLAKKSKIEVIAKGSSNGIDTNHFDPKLYNQLQKKSLRDSLKIKENDFVFIFVGRLVKDKGINELVEAFDNLNKSFDNIKLILVGNYEKELDPLFSETTKLIEANTNIIETGWTNDVRPYFSISNVLAFPSYREGFPNVVMQASSMELACIVTDINGCNEIIKHNENGYIIPKKDTNSLYESMKSTLSNNGRLKEMGQKSRKIILENYEQKNVWKAILSEYKEL</sequence>
<name>A0ABU7XZT1_9FLAO</name>
<accession>A0ABU7XZT1</accession>
<feature type="domain" description="Glycosyltransferase subfamily 4-like N-terminal" evidence="2">
    <location>
        <begin position="27"/>
        <end position="136"/>
    </location>
</feature>
<dbReference type="CDD" id="cd03808">
    <property type="entry name" value="GT4_CapM-like"/>
    <property type="match status" value="1"/>
</dbReference>